<dbReference type="STRING" id="28128.HMPREF3226_01316"/>
<keyword evidence="4" id="KW-1185">Reference proteome</keyword>
<dbReference type="PATRIC" id="fig|28128.5.peg.1340"/>
<feature type="transmembrane region" description="Helical" evidence="2">
    <location>
        <begin position="138"/>
        <end position="158"/>
    </location>
</feature>
<accession>A0A133Q9A7</accession>
<evidence type="ECO:0000313" key="4">
    <source>
        <dbReference type="Proteomes" id="UP000070533"/>
    </source>
</evidence>
<dbReference type="EMBL" id="LRQG01000092">
    <property type="protein sequence ID" value="KXA39481.1"/>
    <property type="molecule type" value="Genomic_DNA"/>
</dbReference>
<evidence type="ECO:0008006" key="5">
    <source>
        <dbReference type="Google" id="ProtNLM"/>
    </source>
</evidence>
<evidence type="ECO:0000256" key="2">
    <source>
        <dbReference type="SAM" id="Phobius"/>
    </source>
</evidence>
<comment type="caution">
    <text evidence="3">The sequence shown here is derived from an EMBL/GenBank/DDBJ whole genome shotgun (WGS) entry which is preliminary data.</text>
</comment>
<gene>
    <name evidence="3" type="ORF">HMPREF3226_01316</name>
</gene>
<keyword evidence="2" id="KW-1133">Transmembrane helix</keyword>
<protein>
    <recommendedName>
        <fullName evidence="5">Cell division protein FtsL</fullName>
    </recommendedName>
</protein>
<proteinExistence type="predicted"/>
<sequence length="222" mass="25364">MDDNKININDPEIIGEPILSSDSEITVDAVAIEELRQTTTEIVSEGLETEIDRKENVEEIPIETLEEKALRQEEEQKERARREAEDKEQVRIAAEEAALKAAIAEQAREDEQPSSANFTLKKIIGGDILYAQLLRNNIWLIILVVFFIIVYISNRYSVQKDLIEIDKLSIELEDAKYRALSSSSQLTERSRESHVLEILKTNKDSVLKMSDRPPFIINVPDK</sequence>
<feature type="region of interest" description="Disordered" evidence="1">
    <location>
        <begin position="68"/>
        <end position="87"/>
    </location>
</feature>
<dbReference type="OrthoDB" id="1082825at2"/>
<dbReference type="eggNOG" id="ENOG5032ZQF">
    <property type="taxonomic scope" value="Bacteria"/>
</dbReference>
<reference evidence="4" key="1">
    <citation type="submission" date="2016-01" db="EMBL/GenBank/DDBJ databases">
        <authorList>
            <person name="Mitreva M."/>
            <person name="Pepin K.H."/>
            <person name="Mihindukulasuriya K.A."/>
            <person name="Fulton R."/>
            <person name="Fronick C."/>
            <person name="O'Laughlin M."/>
            <person name="Miner T."/>
            <person name="Herter B."/>
            <person name="Rosa B.A."/>
            <person name="Cordes M."/>
            <person name="Tomlinson C."/>
            <person name="Wollam A."/>
            <person name="Palsikar V.B."/>
            <person name="Mardis E.R."/>
            <person name="Wilson R.K."/>
        </authorList>
    </citation>
    <scope>NUCLEOTIDE SEQUENCE [LARGE SCALE GENOMIC DNA]</scope>
    <source>
        <strain evidence="4">MJR7716</strain>
    </source>
</reference>
<evidence type="ECO:0000256" key="1">
    <source>
        <dbReference type="SAM" id="MobiDB-lite"/>
    </source>
</evidence>
<name>A0A133Q9A7_9BACT</name>
<dbReference type="Proteomes" id="UP000070533">
    <property type="component" value="Unassembled WGS sequence"/>
</dbReference>
<evidence type="ECO:0000313" key="3">
    <source>
        <dbReference type="EMBL" id="KXA39481.1"/>
    </source>
</evidence>
<dbReference type="RefSeq" id="WP_060940650.1">
    <property type="nucleotide sequence ID" value="NZ_JAIHUT010000006.1"/>
</dbReference>
<keyword evidence="2" id="KW-0812">Transmembrane</keyword>
<dbReference type="AlphaFoldDB" id="A0A133Q9A7"/>
<dbReference type="InterPro" id="IPR045755">
    <property type="entry name" value="FtsL-like"/>
</dbReference>
<dbReference type="Pfam" id="PF19579">
    <property type="entry name" value="FtsL_2"/>
    <property type="match status" value="1"/>
</dbReference>
<keyword evidence="2" id="KW-0472">Membrane</keyword>
<organism evidence="3 4">
    <name type="scientific">Prevotella corporis</name>
    <dbReference type="NCBI Taxonomy" id="28128"/>
    <lineage>
        <taxon>Bacteria</taxon>
        <taxon>Pseudomonadati</taxon>
        <taxon>Bacteroidota</taxon>
        <taxon>Bacteroidia</taxon>
        <taxon>Bacteroidales</taxon>
        <taxon>Prevotellaceae</taxon>
        <taxon>Prevotella</taxon>
    </lineage>
</organism>